<accession>A0A7Z0HX17</accession>
<dbReference type="InterPro" id="IPR027417">
    <property type="entry name" value="P-loop_NTPase"/>
</dbReference>
<evidence type="ECO:0000259" key="2">
    <source>
        <dbReference type="PROSITE" id="PS50234"/>
    </source>
</evidence>
<dbReference type="RefSeq" id="WP_179904136.1">
    <property type="nucleotide sequence ID" value="NZ_JACBXS010000001.1"/>
</dbReference>
<dbReference type="Gene3D" id="1.10.8.80">
    <property type="entry name" value="Magnesium chelatase subunit I, C-Terminal domain"/>
    <property type="match status" value="1"/>
</dbReference>
<dbReference type="InterPro" id="IPR002035">
    <property type="entry name" value="VWF_A"/>
</dbReference>
<reference evidence="3 4" key="1">
    <citation type="journal article" date="2000" name="Arch. Microbiol.">
        <title>Rhodobaca bogoriensis gen. nov. and sp. nov., an alkaliphilic purple nonsulfur bacterium from African Rift Valley soda lakes.</title>
        <authorList>
            <person name="Milford A.D."/>
            <person name="Achenbach L.A."/>
            <person name="Jung D.O."/>
            <person name="Madigan M.T."/>
        </authorList>
    </citation>
    <scope>NUCLEOTIDE SEQUENCE [LARGE SCALE GENOMIC DNA]</scope>
    <source>
        <strain evidence="3 4">2376</strain>
    </source>
</reference>
<dbReference type="Gene3D" id="3.40.50.410">
    <property type="entry name" value="von Willebrand factor, type A domain"/>
    <property type="match status" value="1"/>
</dbReference>
<protein>
    <submittedName>
        <fullName evidence="3">Magnesium chelatase subunit D</fullName>
    </submittedName>
</protein>
<feature type="region of interest" description="Disordered" evidence="1">
    <location>
        <begin position="311"/>
        <end position="342"/>
    </location>
</feature>
<organism evidence="3 4">
    <name type="scientific">Rhabdonatronobacter sediminivivens</name>
    <dbReference type="NCBI Taxonomy" id="2743469"/>
    <lineage>
        <taxon>Bacteria</taxon>
        <taxon>Pseudomonadati</taxon>
        <taxon>Pseudomonadota</taxon>
        <taxon>Alphaproteobacteria</taxon>
        <taxon>Rhodobacterales</taxon>
        <taxon>Paracoccaceae</taxon>
        <taxon>Rhabdonatronobacter</taxon>
    </lineage>
</organism>
<dbReference type="Pfam" id="PF17863">
    <property type="entry name" value="AAA_lid_2"/>
    <property type="match status" value="1"/>
</dbReference>
<feature type="compositionally biased region" description="Basic and acidic residues" evidence="1">
    <location>
        <begin position="270"/>
        <end position="279"/>
    </location>
</feature>
<dbReference type="SUPFAM" id="SSF53300">
    <property type="entry name" value="vWA-like"/>
    <property type="match status" value="1"/>
</dbReference>
<gene>
    <name evidence="3" type="ORF">HUK65_00375</name>
</gene>
<name>A0A7Z0HX17_9RHOB</name>
<evidence type="ECO:0000313" key="4">
    <source>
        <dbReference type="Proteomes" id="UP000529417"/>
    </source>
</evidence>
<feature type="domain" description="VWFA" evidence="2">
    <location>
        <begin position="393"/>
        <end position="573"/>
    </location>
</feature>
<dbReference type="InterPro" id="IPR036465">
    <property type="entry name" value="vWFA_dom_sf"/>
</dbReference>
<evidence type="ECO:0000313" key="3">
    <source>
        <dbReference type="EMBL" id="NYS23429.1"/>
    </source>
</evidence>
<dbReference type="Pfam" id="PF13519">
    <property type="entry name" value="VWA_2"/>
    <property type="match status" value="1"/>
</dbReference>
<keyword evidence="4" id="KW-1185">Reference proteome</keyword>
<dbReference type="NCBIfam" id="NF009943">
    <property type="entry name" value="PRK13406.1"/>
    <property type="match status" value="1"/>
</dbReference>
<dbReference type="SUPFAM" id="SSF52540">
    <property type="entry name" value="P-loop containing nucleoside triphosphate hydrolases"/>
    <property type="match status" value="1"/>
</dbReference>
<feature type="region of interest" description="Disordered" evidence="1">
    <location>
        <begin position="250"/>
        <end position="279"/>
    </location>
</feature>
<comment type="caution">
    <text evidence="3">The sequence shown here is derived from an EMBL/GenBank/DDBJ whole genome shotgun (WGS) entry which is preliminary data.</text>
</comment>
<sequence length="575" mass="60063">MTPFDETATQPGPPPASPAPWDRVALAVTLLLVDPQGLRGLWLRARAGPLRDRVLKALAPLHPRKLHPNADDGALYGSLDLAMTLAQGHTMRSAGLLSTGGPLLLTMAERCPPGLAARLGQALDTPTPPLSLIALDEGAEAEETLPPALADRLGLFLSLDGLPWQDSAPITLAPGALSAARARLRGVTTPPEARDRLTRAAHELGIASARAPLLALACARAAAALRGHPHLTEADLTTAAELVYSHRAAPAMDSPPEDTPPPEPPLPGDTKTEDSADTRSEIPEDILVAAARAALPPDLLDRMALARLARGQQTRGTGAGAALRGKHRGRPLPARPGRPSDGARLDLVATLRNAAPWQPMRRAQLGTARDPKRLIILPSDLRIRRFEERAERALIFAVDASGSQAVARLAEVKGAVELLLASAYARRDNVALVTFRGTQAALDLPPTRSLVQAKRRLAGLPGGGGTPLALGLERAAEVAALARARGMTPVVALLTDGRANIGLDGQPGRAKAAEDARQMARALAQSGTRAVVIDTGLRPQPALNELARALQAECIALPRANAAQLSTALAAALDG</sequence>
<dbReference type="PANTHER" id="PTHR43473:SF2">
    <property type="entry name" value="MAGNESIUM-CHELATASE SUBUNIT CHLD, CHLOROPLASTIC"/>
    <property type="match status" value="1"/>
</dbReference>
<dbReference type="Proteomes" id="UP000529417">
    <property type="component" value="Unassembled WGS sequence"/>
</dbReference>
<feature type="region of interest" description="Disordered" evidence="1">
    <location>
        <begin position="1"/>
        <end position="20"/>
    </location>
</feature>
<dbReference type="SMART" id="SM00327">
    <property type="entry name" value="VWA"/>
    <property type="match status" value="1"/>
</dbReference>
<feature type="compositionally biased region" description="Low complexity" evidence="1">
    <location>
        <begin position="311"/>
        <end position="322"/>
    </location>
</feature>
<feature type="compositionally biased region" description="Pro residues" evidence="1">
    <location>
        <begin position="257"/>
        <end position="267"/>
    </location>
</feature>
<proteinExistence type="predicted"/>
<evidence type="ECO:0000256" key="1">
    <source>
        <dbReference type="SAM" id="MobiDB-lite"/>
    </source>
</evidence>
<dbReference type="InterPro" id="IPR041628">
    <property type="entry name" value="ChlI/MoxR_AAA_lid"/>
</dbReference>
<dbReference type="PANTHER" id="PTHR43473">
    <property type="entry name" value="MAGNESIUM-CHELATASE SUBUNIT CHLD, CHLOROPLASTIC"/>
    <property type="match status" value="1"/>
</dbReference>
<dbReference type="AlphaFoldDB" id="A0A7Z0HX17"/>
<dbReference type="EMBL" id="JACBXS010000001">
    <property type="protein sequence ID" value="NYS23429.1"/>
    <property type="molecule type" value="Genomic_DNA"/>
</dbReference>
<dbReference type="PROSITE" id="PS50234">
    <property type="entry name" value="VWFA"/>
    <property type="match status" value="1"/>
</dbReference>